<dbReference type="RefSeq" id="WP_338200150.1">
    <property type="nucleotide sequence ID" value="NZ_JAEKNR010000073.1"/>
</dbReference>
<sequence>MAFGESSGVSRRKFLRGAATASAAAIAGRGVYSVLDGFAGPTRVEAATNFYWEEQYLVPNIEVIGDNGVTVAIPPIYNDVFTAKLSPNLTNKSQLQSAQRRLESAFKIVEGPYQPSASGLTMVISWGLPYFENYVKTPWQQYAPVDLAASASGTKTLAVLDAKLGNFPSDPKTVKFEDNHVAIKIRSDSSAIVASVENQLFIDTTSPAYIGDLLVVTSRRIGFAGRGFGTTSAAKALAVPAGIAGATSIPDNAQLMMGFTSTQTDALGPDNVASFETLRGLTDQYDQRTNTFKYFARGTTMHLSHLYIDLASWYGKNYAERVGRMFSPSTPVPTSGQPVTIPNGIPQVATRAQVTGEAANGKAGHNSLLQQATRFPGSPWPDNYGRMRPKGMAIPVREDFNTIDDPFAMYLDDYGNRLVPTTNRAGLHFAVFVPTSDRFHRARRAMDGVFPDDPGFRTRYGLTDDKVGFNSLIQTTHRQNFLVPPRKHRSFPLAELL</sequence>
<protein>
    <recommendedName>
        <fullName evidence="3">Twin-arginine translocation signal domain-containing protein</fullName>
    </recommendedName>
</protein>
<gene>
    <name evidence="1" type="ORF">JF922_06465</name>
</gene>
<dbReference type="InterPro" id="IPR006311">
    <property type="entry name" value="TAT_signal"/>
</dbReference>
<evidence type="ECO:0000313" key="2">
    <source>
        <dbReference type="Proteomes" id="UP000612893"/>
    </source>
</evidence>
<evidence type="ECO:0000313" key="1">
    <source>
        <dbReference type="EMBL" id="MBJ7597712.1"/>
    </source>
</evidence>
<dbReference type="AlphaFoldDB" id="A0A934NCT5"/>
<reference evidence="1" key="1">
    <citation type="submission" date="2020-10" db="EMBL/GenBank/DDBJ databases">
        <title>Ca. Dormibacterota MAGs.</title>
        <authorList>
            <person name="Montgomery K."/>
        </authorList>
    </citation>
    <scope>NUCLEOTIDE SEQUENCE [LARGE SCALE GENOMIC DNA]</scope>
    <source>
        <strain evidence="1">SC8812_S17_10</strain>
    </source>
</reference>
<dbReference type="EMBL" id="JAEKNR010000073">
    <property type="protein sequence ID" value="MBJ7597712.1"/>
    <property type="molecule type" value="Genomic_DNA"/>
</dbReference>
<dbReference type="InterPro" id="IPR055828">
    <property type="entry name" value="DUF7405"/>
</dbReference>
<keyword evidence="2" id="KW-1185">Reference proteome</keyword>
<evidence type="ECO:0008006" key="3">
    <source>
        <dbReference type="Google" id="ProtNLM"/>
    </source>
</evidence>
<proteinExistence type="predicted"/>
<name>A0A934NCT5_9BACT</name>
<accession>A0A934NCT5</accession>
<dbReference type="Pfam" id="PF24152">
    <property type="entry name" value="DUF7405"/>
    <property type="match status" value="1"/>
</dbReference>
<organism evidence="1 2">
    <name type="scientific">Candidatus Nephthysia bennettiae</name>
    <dbReference type="NCBI Taxonomy" id="3127016"/>
    <lineage>
        <taxon>Bacteria</taxon>
        <taxon>Bacillati</taxon>
        <taxon>Candidatus Dormiibacterota</taxon>
        <taxon>Candidatus Dormibacteria</taxon>
        <taxon>Candidatus Dormibacterales</taxon>
        <taxon>Candidatus Dormibacteraceae</taxon>
        <taxon>Candidatus Nephthysia</taxon>
    </lineage>
</organism>
<comment type="caution">
    <text evidence="1">The sequence shown here is derived from an EMBL/GenBank/DDBJ whole genome shotgun (WGS) entry which is preliminary data.</text>
</comment>
<dbReference type="Proteomes" id="UP000612893">
    <property type="component" value="Unassembled WGS sequence"/>
</dbReference>
<dbReference type="PROSITE" id="PS51318">
    <property type="entry name" value="TAT"/>
    <property type="match status" value="1"/>
</dbReference>